<dbReference type="Gramene" id="PGSC0003DMT400071062">
    <property type="protein sequence ID" value="PGSC0003DMT400071062"/>
    <property type="gene ID" value="PGSC0003DMG400027639"/>
</dbReference>
<feature type="transmembrane region" description="Helical" evidence="1">
    <location>
        <begin position="75"/>
        <end position="97"/>
    </location>
</feature>
<evidence type="ECO:0000313" key="4">
    <source>
        <dbReference type="Proteomes" id="UP000011115"/>
    </source>
</evidence>
<keyword evidence="1" id="KW-0812">Transmembrane</keyword>
<dbReference type="AlphaFoldDB" id="M1CN60"/>
<keyword evidence="1" id="KW-0472">Membrane</keyword>
<feature type="signal peptide" evidence="2">
    <location>
        <begin position="1"/>
        <end position="24"/>
    </location>
</feature>
<reference evidence="3" key="2">
    <citation type="submission" date="2015-06" db="UniProtKB">
        <authorList>
            <consortium name="EnsemblPlants"/>
        </authorList>
    </citation>
    <scope>IDENTIFICATION</scope>
    <source>
        <strain evidence="3">DM1-3 516 R44</strain>
    </source>
</reference>
<evidence type="ECO:0008006" key="5">
    <source>
        <dbReference type="Google" id="ProtNLM"/>
    </source>
</evidence>
<feature type="chain" id="PRO_5004012789" description="Secreted protein" evidence="2">
    <location>
        <begin position="25"/>
        <end position="98"/>
    </location>
</feature>
<protein>
    <recommendedName>
        <fullName evidence="5">Secreted protein</fullName>
    </recommendedName>
</protein>
<dbReference type="Proteomes" id="UP000011115">
    <property type="component" value="Unassembled WGS sequence"/>
</dbReference>
<keyword evidence="1" id="KW-1133">Transmembrane helix</keyword>
<proteinExistence type="predicted"/>
<dbReference type="EnsemblPlants" id="PGSC0003DMT400071062">
    <property type="protein sequence ID" value="PGSC0003DMT400071062"/>
    <property type="gene ID" value="PGSC0003DMG400027639"/>
</dbReference>
<dbReference type="HOGENOM" id="CLU_2337690_0_0_1"/>
<reference evidence="4" key="1">
    <citation type="journal article" date="2011" name="Nature">
        <title>Genome sequence and analysis of the tuber crop potato.</title>
        <authorList>
            <consortium name="The Potato Genome Sequencing Consortium"/>
        </authorList>
    </citation>
    <scope>NUCLEOTIDE SEQUENCE [LARGE SCALE GENOMIC DNA]</scope>
    <source>
        <strain evidence="4">cv. DM1-3 516 R44</strain>
    </source>
</reference>
<evidence type="ECO:0000256" key="2">
    <source>
        <dbReference type="SAM" id="SignalP"/>
    </source>
</evidence>
<evidence type="ECO:0000313" key="3">
    <source>
        <dbReference type="EnsemblPlants" id="PGSC0003DMT400071062"/>
    </source>
</evidence>
<accession>M1CN60</accession>
<sequence>MVVLRNLLLSLHLSPFSFFPGMCPSPFPRFCSYESISLTFLFLSLQRGSHPWRRLTRIPTTPASLRSSSLVTREFSVSNLIFVVLYSTMSCTIMPSFP</sequence>
<keyword evidence="2" id="KW-0732">Signal</keyword>
<keyword evidence="4" id="KW-1185">Reference proteome</keyword>
<dbReference type="InParanoid" id="M1CN60"/>
<name>M1CN60_SOLTU</name>
<dbReference type="PaxDb" id="4113-PGSC0003DMT400071062"/>
<evidence type="ECO:0000256" key="1">
    <source>
        <dbReference type="SAM" id="Phobius"/>
    </source>
</evidence>
<organism evidence="3 4">
    <name type="scientific">Solanum tuberosum</name>
    <name type="common">Potato</name>
    <dbReference type="NCBI Taxonomy" id="4113"/>
    <lineage>
        <taxon>Eukaryota</taxon>
        <taxon>Viridiplantae</taxon>
        <taxon>Streptophyta</taxon>
        <taxon>Embryophyta</taxon>
        <taxon>Tracheophyta</taxon>
        <taxon>Spermatophyta</taxon>
        <taxon>Magnoliopsida</taxon>
        <taxon>eudicotyledons</taxon>
        <taxon>Gunneridae</taxon>
        <taxon>Pentapetalae</taxon>
        <taxon>asterids</taxon>
        <taxon>lamiids</taxon>
        <taxon>Solanales</taxon>
        <taxon>Solanaceae</taxon>
        <taxon>Solanoideae</taxon>
        <taxon>Solaneae</taxon>
        <taxon>Solanum</taxon>
    </lineage>
</organism>